<dbReference type="SUPFAM" id="SSF53850">
    <property type="entry name" value="Periplasmic binding protein-like II"/>
    <property type="match status" value="1"/>
</dbReference>
<feature type="chain" id="PRO_5035307423" evidence="2">
    <location>
        <begin position="27"/>
        <end position="348"/>
    </location>
</feature>
<keyword evidence="1 2" id="KW-0732">Signal</keyword>
<feature type="signal peptide" evidence="2">
    <location>
        <begin position="1"/>
        <end position="26"/>
    </location>
</feature>
<dbReference type="InterPro" id="IPR006059">
    <property type="entry name" value="SBP"/>
</dbReference>
<dbReference type="RefSeq" id="WP_203932793.1">
    <property type="nucleotide sequence ID" value="NZ_BOPH01000108.1"/>
</dbReference>
<sequence length="348" mass="36533">MTRPTALRTLALAVAAALTVALTGCGDGPRAGTGADTSDASPELRKLIDAAKKEGALTWYSVPAENAAKAASDAFSKRYGIPVKYIRLTSGDLSQRYAAEAETGKPAADLFLQSYTPFIGQAAEKGWTTKLPDAQIPGYGEGYPAEYLFPKEGTAVVQIQPSGLAVNTTKTNGVTIKDWPDVLDPKLKGQIILVDPRTSAAYIPFWNVIIKEYGEDFLTKLKAQNPRLGASSAPATQSLAAGEAAVVFPGVQTIVEDLKSKGAPLAYAQPGATTGPEVVVGLSAKAANPNAARLFVHFLMSAEGNRALNSVPGSYSPLEKSSLPGRYTFNKDAGTVPKEKIYSLLGLG</sequence>
<reference evidence="3" key="1">
    <citation type="submission" date="2021-01" db="EMBL/GenBank/DDBJ databases">
        <title>Whole genome shotgun sequence of Virgisporangium ochraceum NBRC 16418.</title>
        <authorList>
            <person name="Komaki H."/>
            <person name="Tamura T."/>
        </authorList>
    </citation>
    <scope>NUCLEOTIDE SEQUENCE</scope>
    <source>
        <strain evidence="3">NBRC 16418</strain>
    </source>
</reference>
<proteinExistence type="predicted"/>
<evidence type="ECO:0000313" key="3">
    <source>
        <dbReference type="EMBL" id="GIJ72960.1"/>
    </source>
</evidence>
<name>A0A8J4A333_9ACTN</name>
<dbReference type="PROSITE" id="PS51257">
    <property type="entry name" value="PROKAR_LIPOPROTEIN"/>
    <property type="match status" value="1"/>
</dbReference>
<dbReference type="PANTHER" id="PTHR30006">
    <property type="entry name" value="THIAMINE-BINDING PERIPLASMIC PROTEIN-RELATED"/>
    <property type="match status" value="1"/>
</dbReference>
<dbReference type="Proteomes" id="UP000635606">
    <property type="component" value="Unassembled WGS sequence"/>
</dbReference>
<organism evidence="3 4">
    <name type="scientific">Virgisporangium ochraceum</name>
    <dbReference type="NCBI Taxonomy" id="65505"/>
    <lineage>
        <taxon>Bacteria</taxon>
        <taxon>Bacillati</taxon>
        <taxon>Actinomycetota</taxon>
        <taxon>Actinomycetes</taxon>
        <taxon>Micromonosporales</taxon>
        <taxon>Micromonosporaceae</taxon>
        <taxon>Virgisporangium</taxon>
    </lineage>
</organism>
<dbReference type="AlphaFoldDB" id="A0A8J4A333"/>
<protein>
    <submittedName>
        <fullName evidence="3">Iron ABC transporter substrate-binding protein</fullName>
    </submittedName>
</protein>
<accession>A0A8J4A333</accession>
<evidence type="ECO:0000256" key="1">
    <source>
        <dbReference type="ARBA" id="ARBA00022729"/>
    </source>
</evidence>
<dbReference type="PANTHER" id="PTHR30006:SF25">
    <property type="entry name" value="PHOSPHOGLYCERATE TRANSPORT REGULATORY PROTEIN PGTC"/>
    <property type="match status" value="1"/>
</dbReference>
<evidence type="ECO:0000256" key="2">
    <source>
        <dbReference type="SAM" id="SignalP"/>
    </source>
</evidence>
<dbReference type="Pfam" id="PF01547">
    <property type="entry name" value="SBP_bac_1"/>
    <property type="match status" value="1"/>
</dbReference>
<dbReference type="EMBL" id="BOPH01000108">
    <property type="protein sequence ID" value="GIJ72960.1"/>
    <property type="molecule type" value="Genomic_DNA"/>
</dbReference>
<dbReference type="Gene3D" id="3.40.190.10">
    <property type="entry name" value="Periplasmic binding protein-like II"/>
    <property type="match status" value="2"/>
</dbReference>
<keyword evidence="4" id="KW-1185">Reference proteome</keyword>
<dbReference type="GO" id="GO:0030288">
    <property type="term" value="C:outer membrane-bounded periplasmic space"/>
    <property type="evidence" value="ECO:0007669"/>
    <property type="project" value="TreeGrafter"/>
</dbReference>
<comment type="caution">
    <text evidence="3">The sequence shown here is derived from an EMBL/GenBank/DDBJ whole genome shotgun (WGS) entry which is preliminary data.</text>
</comment>
<evidence type="ECO:0000313" key="4">
    <source>
        <dbReference type="Proteomes" id="UP000635606"/>
    </source>
</evidence>
<gene>
    <name evidence="3" type="primary">afuA</name>
    <name evidence="3" type="ORF">Voc01_078770</name>
</gene>